<evidence type="ECO:0000256" key="3">
    <source>
        <dbReference type="ARBA" id="ARBA00023136"/>
    </source>
</evidence>
<gene>
    <name evidence="7" type="ORF">CAPTEDRAFT_201602</name>
</gene>
<proteinExistence type="predicted"/>
<evidence type="ECO:0000313" key="8">
    <source>
        <dbReference type="EnsemblMetazoa" id="CapteP201602"/>
    </source>
</evidence>
<dbReference type="PANTHER" id="PTHR22914">
    <property type="entry name" value="CHITIN SYNTHASE"/>
    <property type="match status" value="1"/>
</dbReference>
<feature type="transmembrane region" description="Helical" evidence="5">
    <location>
        <begin position="203"/>
        <end position="221"/>
    </location>
</feature>
<comment type="subcellular location">
    <subcellularLocation>
        <location evidence="1">Membrane</location>
        <topology evidence="1">Multi-pass membrane protein</topology>
    </subcellularLocation>
</comment>
<feature type="compositionally biased region" description="Low complexity" evidence="4">
    <location>
        <begin position="105"/>
        <end position="120"/>
    </location>
</feature>
<dbReference type="STRING" id="283909.R7V859"/>
<keyword evidence="9" id="KW-1185">Reference proteome</keyword>
<reference evidence="9" key="1">
    <citation type="submission" date="2012-12" db="EMBL/GenBank/DDBJ databases">
        <authorList>
            <person name="Hellsten U."/>
            <person name="Grimwood J."/>
            <person name="Chapman J.A."/>
            <person name="Shapiro H."/>
            <person name="Aerts A."/>
            <person name="Otillar R.P."/>
            <person name="Terry A.Y."/>
            <person name="Boore J.L."/>
            <person name="Simakov O."/>
            <person name="Marletaz F."/>
            <person name="Cho S.-J."/>
            <person name="Edsinger-Gonzales E."/>
            <person name="Havlak P."/>
            <person name="Kuo D.-H."/>
            <person name="Larsson T."/>
            <person name="Lv J."/>
            <person name="Arendt D."/>
            <person name="Savage R."/>
            <person name="Osoegawa K."/>
            <person name="de Jong P."/>
            <person name="Lindberg D.R."/>
            <person name="Seaver E.C."/>
            <person name="Weisblat D.A."/>
            <person name="Putnam N.H."/>
            <person name="Grigoriev I.V."/>
            <person name="Rokhsar D.S."/>
        </authorList>
    </citation>
    <scope>NUCLEOTIDE SEQUENCE</scope>
    <source>
        <strain evidence="9">I ESC-2004</strain>
    </source>
</reference>
<dbReference type="HOGENOM" id="CLU_413466_0_0_1"/>
<evidence type="ECO:0000256" key="5">
    <source>
        <dbReference type="SAM" id="Phobius"/>
    </source>
</evidence>
<name>R7V859_CAPTE</name>
<keyword evidence="3 5" id="KW-0472">Membrane</keyword>
<reference evidence="7 9" key="2">
    <citation type="journal article" date="2013" name="Nature">
        <title>Insights into bilaterian evolution from three spiralian genomes.</title>
        <authorList>
            <person name="Simakov O."/>
            <person name="Marletaz F."/>
            <person name="Cho S.J."/>
            <person name="Edsinger-Gonzales E."/>
            <person name="Havlak P."/>
            <person name="Hellsten U."/>
            <person name="Kuo D.H."/>
            <person name="Larsson T."/>
            <person name="Lv J."/>
            <person name="Arendt D."/>
            <person name="Savage R."/>
            <person name="Osoegawa K."/>
            <person name="de Jong P."/>
            <person name="Grimwood J."/>
            <person name="Chapman J.A."/>
            <person name="Shapiro H."/>
            <person name="Aerts A."/>
            <person name="Otillar R.P."/>
            <person name="Terry A.Y."/>
            <person name="Boore J.L."/>
            <person name="Grigoriev I.V."/>
            <person name="Lindberg D.R."/>
            <person name="Seaver E.C."/>
            <person name="Weisblat D.A."/>
            <person name="Putnam N.H."/>
            <person name="Rokhsar D.S."/>
        </authorList>
    </citation>
    <scope>NUCLEOTIDE SEQUENCE</scope>
    <source>
        <strain evidence="7 9">I ESC-2004</strain>
    </source>
</reference>
<evidence type="ECO:0000259" key="6">
    <source>
        <dbReference type="PROSITE" id="PS50105"/>
    </source>
</evidence>
<dbReference type="EMBL" id="AMQN01005365">
    <property type="status" value="NOT_ANNOTATED_CDS"/>
    <property type="molecule type" value="Genomic_DNA"/>
</dbReference>
<dbReference type="SUPFAM" id="SSF47769">
    <property type="entry name" value="SAM/Pointed domain"/>
    <property type="match status" value="2"/>
</dbReference>
<keyword evidence="5" id="KW-1133">Transmembrane helix</keyword>
<keyword evidence="2 5" id="KW-0812">Transmembrane</keyword>
<dbReference type="GO" id="GO:0006031">
    <property type="term" value="P:chitin biosynthetic process"/>
    <property type="evidence" value="ECO:0007669"/>
    <property type="project" value="TreeGrafter"/>
</dbReference>
<sequence>MRHNKRISIMFIFYQGILLLSSLINPSVCIFIISGGLYYAWHVPQALSTSLLIIVFFVFTVICLKCKQDTQLMVAKVLTMLFAMLMAAVTIGTIAGIVEDNSVSPSNNTSVPPHPMTTTQPPIPPPPPPGPTLLPLLGDIQANHTTTIAQNIALNILATPQPTNLPIWLPIGVTTLYLSGLIAIFMITALMHLTEAYCIFHGIWYLICLPSVSLVLLIYSLCNMTDRSWGTREEKKVTSMASGGSWKRELISVIKVICFCCKDKFELEEEVPVPPITDLSEDEAEPPRDVNNPGRSQDGLMVNSLGRRGRRPERTASINSTTSTVFHHVDPTELAVPVSRWLPRGLRDQYSDLFVEHGYDDTSLIAGMSDSDLKEIGVQSTPIRQKLLVEINELPDYEVVSTVPDHVGEWLQSLDLGFYQKSFRSSQIINTRDLETLKGMTLSDIKKYIGITKPGHLRRLMIGIQALRYPTKNENDIEQVKFEVEALETHNLSAINPRENDFWVRLRNSCLLPDSAAFAHDHDLKEKLTELRNSTLMAFYIVNAIWIILITTLLNRTDLNVIGTNPLGLCFLIIFGFVLVIQFVCMLIHRFSTLLHIIARTPLTKNSPVANEDDENAIDSEARRFRHRYNQLARHRYQQRVLGRRNRTETDRAPLITAPINHEE</sequence>
<feature type="region of interest" description="Disordered" evidence="4">
    <location>
        <begin position="105"/>
        <end position="125"/>
    </location>
</feature>
<feature type="transmembrane region" description="Helical" evidence="5">
    <location>
        <begin position="567"/>
        <end position="589"/>
    </location>
</feature>
<dbReference type="PROSITE" id="PS50105">
    <property type="entry name" value="SAM_DOMAIN"/>
    <property type="match status" value="2"/>
</dbReference>
<reference evidence="8" key="3">
    <citation type="submission" date="2015-06" db="UniProtKB">
        <authorList>
            <consortium name="EnsemblMetazoa"/>
        </authorList>
    </citation>
    <scope>IDENTIFICATION</scope>
</reference>
<protein>
    <recommendedName>
        <fullName evidence="6">SAM domain-containing protein</fullName>
    </recommendedName>
</protein>
<dbReference type="InterPro" id="IPR004835">
    <property type="entry name" value="Chitin_synth"/>
</dbReference>
<dbReference type="EMBL" id="KB295847">
    <property type="protein sequence ID" value="ELU12556.1"/>
    <property type="molecule type" value="Genomic_DNA"/>
</dbReference>
<dbReference type="AlphaFoldDB" id="R7V859"/>
<dbReference type="GO" id="GO:0016020">
    <property type="term" value="C:membrane"/>
    <property type="evidence" value="ECO:0007669"/>
    <property type="project" value="UniProtKB-SubCell"/>
</dbReference>
<feature type="transmembrane region" description="Helical" evidence="5">
    <location>
        <begin position="12"/>
        <end position="40"/>
    </location>
</feature>
<feature type="transmembrane region" description="Helical" evidence="5">
    <location>
        <begin position="46"/>
        <end position="65"/>
    </location>
</feature>
<organism evidence="7">
    <name type="scientific">Capitella teleta</name>
    <name type="common">Polychaete worm</name>
    <dbReference type="NCBI Taxonomy" id="283909"/>
    <lineage>
        <taxon>Eukaryota</taxon>
        <taxon>Metazoa</taxon>
        <taxon>Spiralia</taxon>
        <taxon>Lophotrochozoa</taxon>
        <taxon>Annelida</taxon>
        <taxon>Polychaeta</taxon>
        <taxon>Sedentaria</taxon>
        <taxon>Scolecida</taxon>
        <taxon>Capitellidae</taxon>
        <taxon>Capitella</taxon>
    </lineage>
</organism>
<feature type="transmembrane region" description="Helical" evidence="5">
    <location>
        <begin position="167"/>
        <end position="191"/>
    </location>
</feature>
<dbReference type="Pfam" id="PF07647">
    <property type="entry name" value="SAM_2"/>
    <property type="match status" value="1"/>
</dbReference>
<evidence type="ECO:0000313" key="7">
    <source>
        <dbReference type="EMBL" id="ELU12556.1"/>
    </source>
</evidence>
<evidence type="ECO:0000256" key="1">
    <source>
        <dbReference type="ARBA" id="ARBA00004141"/>
    </source>
</evidence>
<dbReference type="Pfam" id="PF00536">
    <property type="entry name" value="SAM_1"/>
    <property type="match status" value="1"/>
</dbReference>
<feature type="transmembrane region" description="Helical" evidence="5">
    <location>
        <begin position="77"/>
        <end position="98"/>
    </location>
</feature>
<feature type="domain" description="SAM" evidence="6">
    <location>
        <begin position="402"/>
        <end position="470"/>
    </location>
</feature>
<accession>R7V859</accession>
<dbReference type="SMART" id="SM00454">
    <property type="entry name" value="SAM"/>
    <property type="match status" value="2"/>
</dbReference>
<evidence type="ECO:0000313" key="9">
    <source>
        <dbReference type="Proteomes" id="UP000014760"/>
    </source>
</evidence>
<dbReference type="OrthoDB" id="370884at2759"/>
<dbReference type="GO" id="GO:0071944">
    <property type="term" value="C:cell periphery"/>
    <property type="evidence" value="ECO:0007669"/>
    <property type="project" value="TreeGrafter"/>
</dbReference>
<evidence type="ECO:0000256" key="2">
    <source>
        <dbReference type="ARBA" id="ARBA00022692"/>
    </source>
</evidence>
<evidence type="ECO:0000256" key="4">
    <source>
        <dbReference type="SAM" id="MobiDB-lite"/>
    </source>
</evidence>
<dbReference type="EnsemblMetazoa" id="CapteT201602">
    <property type="protein sequence ID" value="CapteP201602"/>
    <property type="gene ID" value="CapteG201602"/>
</dbReference>
<dbReference type="Gene3D" id="1.10.150.50">
    <property type="entry name" value="Transcription Factor, Ets-1"/>
    <property type="match status" value="2"/>
</dbReference>
<dbReference type="GO" id="GO:0004100">
    <property type="term" value="F:chitin synthase activity"/>
    <property type="evidence" value="ECO:0007669"/>
    <property type="project" value="InterPro"/>
</dbReference>
<dbReference type="PANTHER" id="PTHR22914:SF41">
    <property type="entry name" value="CHITIN SYNTHASE 7"/>
    <property type="match status" value="1"/>
</dbReference>
<feature type="domain" description="SAM" evidence="6">
    <location>
        <begin position="338"/>
        <end position="397"/>
    </location>
</feature>
<feature type="transmembrane region" description="Helical" evidence="5">
    <location>
        <begin position="537"/>
        <end position="555"/>
    </location>
</feature>
<dbReference type="Proteomes" id="UP000014760">
    <property type="component" value="Unassembled WGS sequence"/>
</dbReference>
<dbReference type="InterPro" id="IPR013761">
    <property type="entry name" value="SAM/pointed_sf"/>
</dbReference>
<dbReference type="InterPro" id="IPR001660">
    <property type="entry name" value="SAM"/>
</dbReference>
<feature type="region of interest" description="Disordered" evidence="4">
    <location>
        <begin position="276"/>
        <end position="316"/>
    </location>
</feature>
<dbReference type="OMA" id="MYRENET"/>